<accession>A0A814PRT8</accession>
<evidence type="ECO:0000313" key="2">
    <source>
        <dbReference type="EMBL" id="CAF1109902.1"/>
    </source>
</evidence>
<reference evidence="2" key="1">
    <citation type="submission" date="2021-02" db="EMBL/GenBank/DDBJ databases">
        <authorList>
            <person name="Nowell W R."/>
        </authorList>
    </citation>
    <scope>NUCLEOTIDE SEQUENCE</scope>
</reference>
<keyword evidence="4" id="KW-1185">Reference proteome</keyword>
<dbReference type="PANTHER" id="PTHR21301">
    <property type="entry name" value="REVERSE TRANSCRIPTASE"/>
    <property type="match status" value="1"/>
</dbReference>
<proteinExistence type="predicted"/>
<sequence length="244" mass="28452">MKWDSSSPRYQKIALIKSLVTRALRLCSNQQLLDTELAWLKQVLNENGYPKGLIAKTIELTMKKSTVKDSQKESPVQTKIDANISFYYLRKESRKFISTLKRLLQKFGIRYIRIGLRKHKTIGSSFSQKYKGKDWQKVGVMYSIRCNDCEKVYIGQTGNEVTLRMEQHEKKIALQDVDAKPAVHATQNNHKLKLKEPTVMAYERHEIKRQLKETLLTNIHRELAFNAISLKTRVFYSMQDKGKN</sequence>
<evidence type="ECO:0000313" key="3">
    <source>
        <dbReference type="EMBL" id="CAF3874362.1"/>
    </source>
</evidence>
<evidence type="ECO:0000313" key="4">
    <source>
        <dbReference type="Proteomes" id="UP000663829"/>
    </source>
</evidence>
<dbReference type="AlphaFoldDB" id="A0A814PRT8"/>
<dbReference type="InterPro" id="IPR058912">
    <property type="entry name" value="HTH_animal"/>
</dbReference>
<organism evidence="2 4">
    <name type="scientific">Didymodactylos carnosus</name>
    <dbReference type="NCBI Taxonomy" id="1234261"/>
    <lineage>
        <taxon>Eukaryota</taxon>
        <taxon>Metazoa</taxon>
        <taxon>Spiralia</taxon>
        <taxon>Gnathifera</taxon>
        <taxon>Rotifera</taxon>
        <taxon>Eurotatoria</taxon>
        <taxon>Bdelloidea</taxon>
        <taxon>Philodinida</taxon>
        <taxon>Philodinidae</taxon>
        <taxon>Didymodactylos</taxon>
    </lineage>
</organism>
<dbReference type="Pfam" id="PF26215">
    <property type="entry name" value="HTH_animal"/>
    <property type="match status" value="1"/>
</dbReference>
<evidence type="ECO:0000259" key="1">
    <source>
        <dbReference type="Pfam" id="PF26215"/>
    </source>
</evidence>
<dbReference type="PANTHER" id="PTHR21301:SF10">
    <property type="entry name" value="REVERSE TRANSCRIPTASE DOMAIN-CONTAINING PROTEIN"/>
    <property type="match status" value="1"/>
</dbReference>
<protein>
    <recommendedName>
        <fullName evidence="1">Helix-turn-helix domain-containing protein</fullName>
    </recommendedName>
</protein>
<dbReference type="Proteomes" id="UP000663829">
    <property type="component" value="Unassembled WGS sequence"/>
</dbReference>
<feature type="domain" description="Helix-turn-helix" evidence="1">
    <location>
        <begin position="2"/>
        <end position="58"/>
    </location>
</feature>
<dbReference type="OrthoDB" id="10047121at2759"/>
<comment type="caution">
    <text evidence="2">The sequence shown here is derived from an EMBL/GenBank/DDBJ whole genome shotgun (WGS) entry which is preliminary data.</text>
</comment>
<dbReference type="Proteomes" id="UP000681722">
    <property type="component" value="Unassembled WGS sequence"/>
</dbReference>
<dbReference type="EMBL" id="CAJNOQ010005738">
    <property type="protein sequence ID" value="CAF1109902.1"/>
    <property type="molecule type" value="Genomic_DNA"/>
</dbReference>
<gene>
    <name evidence="2" type="ORF">GPM918_LOCUS19177</name>
    <name evidence="3" type="ORF">SRO942_LOCUS19176</name>
</gene>
<name>A0A814PRT8_9BILA</name>
<dbReference type="EMBL" id="CAJOBC010005739">
    <property type="protein sequence ID" value="CAF3874362.1"/>
    <property type="molecule type" value="Genomic_DNA"/>
</dbReference>